<accession>A0A8X6X3L4</accession>
<dbReference type="Proteomes" id="UP000886998">
    <property type="component" value="Unassembled WGS sequence"/>
</dbReference>
<gene>
    <name evidence="1" type="ORF">TNIN_403721</name>
</gene>
<dbReference type="EMBL" id="BMAV01005357">
    <property type="protein sequence ID" value="GFY46387.1"/>
    <property type="molecule type" value="Genomic_DNA"/>
</dbReference>
<protein>
    <submittedName>
        <fullName evidence="1">Uncharacterized protein</fullName>
    </submittedName>
</protein>
<organism evidence="1 2">
    <name type="scientific">Trichonephila inaurata madagascariensis</name>
    <dbReference type="NCBI Taxonomy" id="2747483"/>
    <lineage>
        <taxon>Eukaryota</taxon>
        <taxon>Metazoa</taxon>
        <taxon>Ecdysozoa</taxon>
        <taxon>Arthropoda</taxon>
        <taxon>Chelicerata</taxon>
        <taxon>Arachnida</taxon>
        <taxon>Araneae</taxon>
        <taxon>Araneomorphae</taxon>
        <taxon>Entelegynae</taxon>
        <taxon>Araneoidea</taxon>
        <taxon>Nephilidae</taxon>
        <taxon>Trichonephila</taxon>
        <taxon>Trichonephila inaurata</taxon>
    </lineage>
</organism>
<evidence type="ECO:0000313" key="1">
    <source>
        <dbReference type="EMBL" id="GFY46387.1"/>
    </source>
</evidence>
<keyword evidence="2" id="KW-1185">Reference proteome</keyword>
<sequence length="97" mass="11033">MNMPRSLNLRMDKVTPNLKEIPQPFTPNCYGEDNQEIYLHFKIPSLIKSSQESATNGILHGMNPPLDRELRCPLSRGGPKKNYGGFKSRKCRIFNGV</sequence>
<reference evidence="1" key="1">
    <citation type="submission" date="2020-08" db="EMBL/GenBank/DDBJ databases">
        <title>Multicomponent nature underlies the extraordinary mechanical properties of spider dragline silk.</title>
        <authorList>
            <person name="Kono N."/>
            <person name="Nakamura H."/>
            <person name="Mori M."/>
            <person name="Yoshida Y."/>
            <person name="Ohtoshi R."/>
            <person name="Malay A.D."/>
            <person name="Moran D.A.P."/>
            <person name="Tomita M."/>
            <person name="Numata K."/>
            <person name="Arakawa K."/>
        </authorList>
    </citation>
    <scope>NUCLEOTIDE SEQUENCE</scope>
</reference>
<comment type="caution">
    <text evidence="1">The sequence shown here is derived from an EMBL/GenBank/DDBJ whole genome shotgun (WGS) entry which is preliminary data.</text>
</comment>
<dbReference type="AlphaFoldDB" id="A0A8X6X3L4"/>
<name>A0A8X6X3L4_9ARAC</name>
<proteinExistence type="predicted"/>
<evidence type="ECO:0000313" key="2">
    <source>
        <dbReference type="Proteomes" id="UP000886998"/>
    </source>
</evidence>